<sequence length="168" mass="19454">MFIDMVTRGLPFVYAYIDNMLMASNSDEEHNQHLHLLFERLRKYGVVINPSKCSFGVASLHFLGHIVDKDGIRPLPEKVKAFMDFPPPTSLRKLREYLGLVNFYRRFVPHFAEIAQPLTALLRQRTCKNTEIALTEDQLASFAALKKAFIQRYHVGLSKTRRPTVFTR</sequence>
<dbReference type="Pfam" id="PF00078">
    <property type="entry name" value="RVT_1"/>
    <property type="match status" value="1"/>
</dbReference>
<dbReference type="AlphaFoldDB" id="A0AA36AZH8"/>
<organism evidence="2 3">
    <name type="scientific">Octopus vulgaris</name>
    <name type="common">Common octopus</name>
    <dbReference type="NCBI Taxonomy" id="6645"/>
    <lineage>
        <taxon>Eukaryota</taxon>
        <taxon>Metazoa</taxon>
        <taxon>Spiralia</taxon>
        <taxon>Lophotrochozoa</taxon>
        <taxon>Mollusca</taxon>
        <taxon>Cephalopoda</taxon>
        <taxon>Coleoidea</taxon>
        <taxon>Octopodiformes</taxon>
        <taxon>Octopoda</taxon>
        <taxon>Incirrata</taxon>
        <taxon>Octopodidae</taxon>
        <taxon>Octopus</taxon>
    </lineage>
</organism>
<dbReference type="FunFam" id="3.30.70.270:FF:000020">
    <property type="entry name" value="Transposon Tf2-6 polyprotein-like Protein"/>
    <property type="match status" value="1"/>
</dbReference>
<proteinExistence type="predicted"/>
<dbReference type="PANTHER" id="PTHR33064">
    <property type="entry name" value="POL PROTEIN"/>
    <property type="match status" value="1"/>
</dbReference>
<dbReference type="PROSITE" id="PS50878">
    <property type="entry name" value="RT_POL"/>
    <property type="match status" value="1"/>
</dbReference>
<keyword evidence="3" id="KW-1185">Reference proteome</keyword>
<feature type="domain" description="Reverse transcriptase" evidence="1">
    <location>
        <begin position="1"/>
        <end position="67"/>
    </location>
</feature>
<dbReference type="PANTHER" id="PTHR33064:SF37">
    <property type="entry name" value="RIBONUCLEASE H"/>
    <property type="match status" value="1"/>
</dbReference>
<dbReference type="InterPro" id="IPR051320">
    <property type="entry name" value="Viral_Replic_Matur_Polypro"/>
</dbReference>
<evidence type="ECO:0000313" key="3">
    <source>
        <dbReference type="Proteomes" id="UP001162480"/>
    </source>
</evidence>
<dbReference type="Proteomes" id="UP001162480">
    <property type="component" value="Chromosome 6"/>
</dbReference>
<gene>
    <name evidence="2" type="ORF">OCTVUL_1B001660</name>
</gene>
<dbReference type="InterPro" id="IPR000477">
    <property type="entry name" value="RT_dom"/>
</dbReference>
<name>A0AA36AZH8_OCTVU</name>
<dbReference type="Gene3D" id="3.30.70.270">
    <property type="match status" value="2"/>
</dbReference>
<protein>
    <recommendedName>
        <fullName evidence="1">Reverse transcriptase domain-containing protein</fullName>
    </recommendedName>
</protein>
<dbReference type="InterPro" id="IPR043128">
    <property type="entry name" value="Rev_trsase/Diguanyl_cyclase"/>
</dbReference>
<dbReference type="InterPro" id="IPR043502">
    <property type="entry name" value="DNA/RNA_pol_sf"/>
</dbReference>
<accession>A0AA36AZH8</accession>
<evidence type="ECO:0000313" key="2">
    <source>
        <dbReference type="EMBL" id="CAI9724436.1"/>
    </source>
</evidence>
<dbReference type="SUPFAM" id="SSF56672">
    <property type="entry name" value="DNA/RNA polymerases"/>
    <property type="match status" value="1"/>
</dbReference>
<reference evidence="2" key="1">
    <citation type="submission" date="2023-08" db="EMBL/GenBank/DDBJ databases">
        <authorList>
            <person name="Alioto T."/>
            <person name="Alioto T."/>
            <person name="Gomez Garrido J."/>
        </authorList>
    </citation>
    <scope>NUCLEOTIDE SEQUENCE</scope>
</reference>
<dbReference type="EMBL" id="OX597819">
    <property type="protein sequence ID" value="CAI9724436.1"/>
    <property type="molecule type" value="Genomic_DNA"/>
</dbReference>
<evidence type="ECO:0000259" key="1">
    <source>
        <dbReference type="PROSITE" id="PS50878"/>
    </source>
</evidence>